<gene>
    <name evidence="1" type="ORF">SFRICE_039916</name>
</gene>
<proteinExistence type="predicted"/>
<protein>
    <submittedName>
        <fullName evidence="1">SFRICE_039916</fullName>
    </submittedName>
</protein>
<dbReference type="EMBL" id="ODYU01009351">
    <property type="protein sequence ID" value="SOQ53717.1"/>
    <property type="molecule type" value="Genomic_DNA"/>
</dbReference>
<organism evidence="1">
    <name type="scientific">Spodoptera frugiperda</name>
    <name type="common">Fall armyworm</name>
    <dbReference type="NCBI Taxonomy" id="7108"/>
    <lineage>
        <taxon>Eukaryota</taxon>
        <taxon>Metazoa</taxon>
        <taxon>Ecdysozoa</taxon>
        <taxon>Arthropoda</taxon>
        <taxon>Hexapoda</taxon>
        <taxon>Insecta</taxon>
        <taxon>Pterygota</taxon>
        <taxon>Neoptera</taxon>
        <taxon>Endopterygota</taxon>
        <taxon>Lepidoptera</taxon>
        <taxon>Glossata</taxon>
        <taxon>Ditrysia</taxon>
        <taxon>Noctuoidea</taxon>
        <taxon>Noctuidae</taxon>
        <taxon>Amphipyrinae</taxon>
        <taxon>Spodoptera</taxon>
    </lineage>
</organism>
<reference evidence="1" key="1">
    <citation type="submission" date="2016-07" db="EMBL/GenBank/DDBJ databases">
        <authorList>
            <person name="Bretaudeau A."/>
        </authorList>
    </citation>
    <scope>NUCLEOTIDE SEQUENCE</scope>
    <source>
        <strain evidence="1">Rice</strain>
        <tissue evidence="1">Whole body</tissue>
    </source>
</reference>
<dbReference type="AlphaFoldDB" id="A0A2H1WL34"/>
<accession>A0A2H1WL34</accession>
<sequence length="80" mass="8945">MPFPDLYVVHKVARASKNDKYNASHLYNIDCTVGAVAGQLAAQWVAGWIPARSNSLCDPQIVCKRTRNTGENPRVGHRFY</sequence>
<name>A0A2H1WL34_SPOFR</name>
<evidence type="ECO:0000313" key="1">
    <source>
        <dbReference type="EMBL" id="SOQ53717.1"/>
    </source>
</evidence>